<proteinExistence type="predicted"/>
<keyword evidence="1" id="KW-0472">Membrane</keyword>
<dbReference type="Proteomes" id="UP000060487">
    <property type="component" value="Unassembled WGS sequence"/>
</dbReference>
<feature type="transmembrane region" description="Helical" evidence="1">
    <location>
        <begin position="64"/>
        <end position="84"/>
    </location>
</feature>
<protein>
    <submittedName>
        <fullName evidence="2">Uncharacterized protein</fullName>
    </submittedName>
</protein>
<keyword evidence="1" id="KW-0812">Transmembrane</keyword>
<keyword evidence="1" id="KW-1133">Transmembrane helix</keyword>
<gene>
    <name evidence="2" type="ORF">ASN18_0738</name>
</gene>
<dbReference type="RefSeq" id="WP_085051264.1">
    <property type="nucleotide sequence ID" value="NZ_LNQR01000028.1"/>
</dbReference>
<sequence>MTDTHVSMEACRECQKRQDERHVHFDNSLDELNGDLKDFWNELKDFQKEIKQFKESINSMFGKLYMLIGSVLITLIANLFLEYLKKWGR</sequence>
<accession>A0ABR5SHY4</accession>
<evidence type="ECO:0000313" key="3">
    <source>
        <dbReference type="Proteomes" id="UP000060487"/>
    </source>
</evidence>
<dbReference type="EMBL" id="LNQR01000028">
    <property type="protein sequence ID" value="KWT91836.1"/>
    <property type="molecule type" value="Genomic_DNA"/>
</dbReference>
<keyword evidence="3" id="KW-1185">Reference proteome</keyword>
<organism evidence="2 3">
    <name type="scientific">Candidatus Magnetominusculus xianensis</name>
    <dbReference type="NCBI Taxonomy" id="1748249"/>
    <lineage>
        <taxon>Bacteria</taxon>
        <taxon>Pseudomonadati</taxon>
        <taxon>Nitrospirota</taxon>
        <taxon>Nitrospiria</taxon>
        <taxon>Nitrospirales</taxon>
        <taxon>Nitrospiraceae</taxon>
        <taxon>Candidatus Magnetominusculus</taxon>
    </lineage>
</organism>
<name>A0ABR5SHY4_9BACT</name>
<evidence type="ECO:0000313" key="2">
    <source>
        <dbReference type="EMBL" id="KWT91836.1"/>
    </source>
</evidence>
<reference evidence="2 3" key="1">
    <citation type="submission" date="2015-11" db="EMBL/GenBank/DDBJ databases">
        <authorList>
            <person name="Lin W."/>
        </authorList>
    </citation>
    <scope>NUCLEOTIDE SEQUENCE [LARGE SCALE GENOMIC DNA]</scope>
    <source>
        <strain evidence="2 3">HCH-1</strain>
    </source>
</reference>
<comment type="caution">
    <text evidence="2">The sequence shown here is derived from an EMBL/GenBank/DDBJ whole genome shotgun (WGS) entry which is preliminary data.</text>
</comment>
<evidence type="ECO:0000256" key="1">
    <source>
        <dbReference type="SAM" id="Phobius"/>
    </source>
</evidence>